<dbReference type="GO" id="GO:0034220">
    <property type="term" value="P:monoatomic ion transmembrane transport"/>
    <property type="evidence" value="ECO:0007669"/>
    <property type="project" value="UniProtKB-KW"/>
</dbReference>
<evidence type="ECO:0000256" key="10">
    <source>
        <dbReference type="ARBA" id="ARBA00023136"/>
    </source>
</evidence>
<dbReference type="PANTHER" id="PTHR11893:SF41">
    <property type="entry name" value="INNEXIN INX2"/>
    <property type="match status" value="1"/>
</dbReference>
<feature type="transmembrane region" description="Helical" evidence="12">
    <location>
        <begin position="214"/>
        <end position="235"/>
    </location>
</feature>
<dbReference type="GO" id="GO:0007602">
    <property type="term" value="P:phototransduction"/>
    <property type="evidence" value="ECO:0007669"/>
    <property type="project" value="TreeGrafter"/>
</dbReference>
<dbReference type="EMBL" id="OA882788">
    <property type="protein sequence ID" value="CAD7276942.1"/>
    <property type="molecule type" value="Genomic_DNA"/>
</dbReference>
<evidence type="ECO:0000256" key="8">
    <source>
        <dbReference type="ARBA" id="ARBA00022989"/>
    </source>
</evidence>
<evidence type="ECO:0000256" key="12">
    <source>
        <dbReference type="RuleBase" id="RU010713"/>
    </source>
</evidence>
<name>A0A7R9BKD4_9CRUS</name>
<reference evidence="13" key="1">
    <citation type="submission" date="2020-11" db="EMBL/GenBank/DDBJ databases">
        <authorList>
            <person name="Tran Van P."/>
        </authorList>
    </citation>
    <scope>NUCLEOTIDE SEQUENCE</scope>
</reference>
<keyword evidence="6" id="KW-0303">Gap junction</keyword>
<dbReference type="AlphaFoldDB" id="A0A7R9BKD4"/>
<evidence type="ECO:0000256" key="5">
    <source>
        <dbReference type="ARBA" id="ARBA00022692"/>
    </source>
</evidence>
<dbReference type="PANTHER" id="PTHR11893">
    <property type="entry name" value="INNEXIN"/>
    <property type="match status" value="1"/>
</dbReference>
<dbReference type="PRINTS" id="PR01262">
    <property type="entry name" value="INNEXIN"/>
</dbReference>
<dbReference type="Pfam" id="PF00876">
    <property type="entry name" value="Innexin"/>
    <property type="match status" value="1"/>
</dbReference>
<dbReference type="GO" id="GO:0005886">
    <property type="term" value="C:plasma membrane"/>
    <property type="evidence" value="ECO:0007669"/>
    <property type="project" value="UniProtKB-SubCell"/>
</dbReference>
<dbReference type="OrthoDB" id="5867527at2759"/>
<dbReference type="GO" id="GO:0005243">
    <property type="term" value="F:gap junction channel activity"/>
    <property type="evidence" value="ECO:0007669"/>
    <property type="project" value="TreeGrafter"/>
</dbReference>
<protein>
    <recommendedName>
        <fullName evidence="12">Innexin</fullName>
    </recommendedName>
</protein>
<evidence type="ECO:0000313" key="14">
    <source>
        <dbReference type="Proteomes" id="UP000678499"/>
    </source>
</evidence>
<evidence type="ECO:0000313" key="13">
    <source>
        <dbReference type="EMBL" id="CAD7276942.1"/>
    </source>
</evidence>
<keyword evidence="3 12" id="KW-0813">Transport</keyword>
<keyword evidence="9 12" id="KW-0406">Ion transport</keyword>
<evidence type="ECO:0000256" key="11">
    <source>
        <dbReference type="ARBA" id="ARBA00023303"/>
    </source>
</evidence>
<comment type="function">
    <text evidence="12">Structural component of the gap junctions.</text>
</comment>
<evidence type="ECO:0000256" key="6">
    <source>
        <dbReference type="ARBA" id="ARBA00022868"/>
    </source>
</evidence>
<evidence type="ECO:0000256" key="2">
    <source>
        <dbReference type="ARBA" id="ARBA00004651"/>
    </source>
</evidence>
<evidence type="ECO:0000256" key="4">
    <source>
        <dbReference type="ARBA" id="ARBA00022475"/>
    </source>
</evidence>
<proteinExistence type="inferred from homology"/>
<keyword evidence="14" id="KW-1185">Reference proteome</keyword>
<evidence type="ECO:0000256" key="3">
    <source>
        <dbReference type="ARBA" id="ARBA00022448"/>
    </source>
</evidence>
<dbReference type="PROSITE" id="PS51013">
    <property type="entry name" value="PANNEXIN"/>
    <property type="match status" value="1"/>
</dbReference>
<keyword evidence="5 12" id="KW-0812">Transmembrane</keyword>
<sequence>MSYNAIAPATLNMYCWISSTFSIPVHWTGEVGKDVPHPGLGPTSDYDAHYHAYYQWVPFFLFLQAILFYMPHYIWRLIDGGKMKSLVQGLNSTSMLLDTEARKEKEKVLSKYFFQHLHLHNGWSFKFVFCELLNLANVIGNIYFTDKFLGYQFTDFGSRAVGYLRDPKLDAISPLVKVFPRVTKCTFHMYGPSGTIERHDTLCVLALNIINEKIFVFIWFWFVILAVVTGLQIGYRAVTLWSPVLRVNMLRTQARLNSQHELDVVNRKCLFGDWFMLYNLGRNLNHFVFSEFISDLVRVMDYEQNGNVMEMAPLSMPDAPAYVEKEKTY</sequence>
<comment type="caution">
    <text evidence="12">Lacks conserved residue(s) required for the propagation of feature annotation.</text>
</comment>
<dbReference type="EMBL" id="CAJPEX010000751">
    <property type="protein sequence ID" value="CAG0917094.1"/>
    <property type="molecule type" value="Genomic_DNA"/>
</dbReference>
<feature type="transmembrane region" description="Helical" evidence="12">
    <location>
        <begin position="53"/>
        <end position="75"/>
    </location>
</feature>
<comment type="similarity">
    <text evidence="12">Belongs to the pannexin family.</text>
</comment>
<keyword evidence="7" id="KW-0965">Cell junction</keyword>
<keyword evidence="11 12" id="KW-0407">Ion channel</keyword>
<evidence type="ECO:0000256" key="9">
    <source>
        <dbReference type="ARBA" id="ARBA00023065"/>
    </source>
</evidence>
<gene>
    <name evidence="12" type="primary">inx</name>
    <name evidence="13" type="ORF">NMOB1V02_LOCUS4685</name>
</gene>
<dbReference type="GO" id="GO:0005921">
    <property type="term" value="C:gap junction"/>
    <property type="evidence" value="ECO:0007669"/>
    <property type="project" value="UniProtKB-SubCell"/>
</dbReference>
<keyword evidence="4" id="KW-1003">Cell membrane</keyword>
<organism evidence="13">
    <name type="scientific">Notodromas monacha</name>
    <dbReference type="NCBI Taxonomy" id="399045"/>
    <lineage>
        <taxon>Eukaryota</taxon>
        <taxon>Metazoa</taxon>
        <taxon>Ecdysozoa</taxon>
        <taxon>Arthropoda</taxon>
        <taxon>Crustacea</taxon>
        <taxon>Oligostraca</taxon>
        <taxon>Ostracoda</taxon>
        <taxon>Podocopa</taxon>
        <taxon>Podocopida</taxon>
        <taxon>Cypridocopina</taxon>
        <taxon>Cypridoidea</taxon>
        <taxon>Cyprididae</taxon>
        <taxon>Notodromas</taxon>
    </lineage>
</organism>
<dbReference type="Proteomes" id="UP000678499">
    <property type="component" value="Unassembled WGS sequence"/>
</dbReference>
<evidence type="ECO:0000256" key="7">
    <source>
        <dbReference type="ARBA" id="ARBA00022949"/>
    </source>
</evidence>
<evidence type="ECO:0000256" key="1">
    <source>
        <dbReference type="ARBA" id="ARBA00004610"/>
    </source>
</evidence>
<accession>A0A7R9BKD4</accession>
<dbReference type="InterPro" id="IPR000990">
    <property type="entry name" value="Innexin"/>
</dbReference>
<comment type="subcellular location">
    <subcellularLocation>
        <location evidence="1">Cell junction</location>
        <location evidence="1">Gap junction</location>
    </subcellularLocation>
    <subcellularLocation>
        <location evidence="2 12">Cell membrane</location>
        <topology evidence="2 12">Multi-pass membrane protein</topology>
    </subcellularLocation>
</comment>
<keyword evidence="8 12" id="KW-1133">Transmembrane helix</keyword>
<keyword evidence="10 12" id="KW-0472">Membrane</keyword>